<evidence type="ECO:0000313" key="3">
    <source>
        <dbReference type="Proteomes" id="UP000275078"/>
    </source>
</evidence>
<feature type="compositionally biased region" description="Low complexity" evidence="1">
    <location>
        <begin position="31"/>
        <end position="47"/>
    </location>
</feature>
<evidence type="ECO:0000313" key="2">
    <source>
        <dbReference type="EMBL" id="RPA77701.1"/>
    </source>
</evidence>
<dbReference type="EMBL" id="ML119722">
    <property type="protein sequence ID" value="RPA77701.1"/>
    <property type="molecule type" value="Genomic_DNA"/>
</dbReference>
<dbReference type="AlphaFoldDB" id="A0A3N4I0H8"/>
<evidence type="ECO:0000256" key="1">
    <source>
        <dbReference type="SAM" id="MobiDB-lite"/>
    </source>
</evidence>
<feature type="region of interest" description="Disordered" evidence="1">
    <location>
        <begin position="19"/>
        <end position="78"/>
    </location>
</feature>
<organism evidence="2 3">
    <name type="scientific">Ascobolus immersus RN42</name>
    <dbReference type="NCBI Taxonomy" id="1160509"/>
    <lineage>
        <taxon>Eukaryota</taxon>
        <taxon>Fungi</taxon>
        <taxon>Dikarya</taxon>
        <taxon>Ascomycota</taxon>
        <taxon>Pezizomycotina</taxon>
        <taxon>Pezizomycetes</taxon>
        <taxon>Pezizales</taxon>
        <taxon>Ascobolaceae</taxon>
        <taxon>Ascobolus</taxon>
    </lineage>
</organism>
<reference evidence="2 3" key="1">
    <citation type="journal article" date="2018" name="Nat. Ecol. Evol.">
        <title>Pezizomycetes genomes reveal the molecular basis of ectomycorrhizal truffle lifestyle.</title>
        <authorList>
            <person name="Murat C."/>
            <person name="Payen T."/>
            <person name="Noel B."/>
            <person name="Kuo A."/>
            <person name="Morin E."/>
            <person name="Chen J."/>
            <person name="Kohler A."/>
            <person name="Krizsan K."/>
            <person name="Balestrini R."/>
            <person name="Da Silva C."/>
            <person name="Montanini B."/>
            <person name="Hainaut M."/>
            <person name="Levati E."/>
            <person name="Barry K.W."/>
            <person name="Belfiori B."/>
            <person name="Cichocki N."/>
            <person name="Clum A."/>
            <person name="Dockter R.B."/>
            <person name="Fauchery L."/>
            <person name="Guy J."/>
            <person name="Iotti M."/>
            <person name="Le Tacon F."/>
            <person name="Lindquist E.A."/>
            <person name="Lipzen A."/>
            <person name="Malagnac F."/>
            <person name="Mello A."/>
            <person name="Molinier V."/>
            <person name="Miyauchi S."/>
            <person name="Poulain J."/>
            <person name="Riccioni C."/>
            <person name="Rubini A."/>
            <person name="Sitrit Y."/>
            <person name="Splivallo R."/>
            <person name="Traeger S."/>
            <person name="Wang M."/>
            <person name="Zifcakova L."/>
            <person name="Wipf D."/>
            <person name="Zambonelli A."/>
            <person name="Paolocci F."/>
            <person name="Nowrousian M."/>
            <person name="Ottonello S."/>
            <person name="Baldrian P."/>
            <person name="Spatafora J.W."/>
            <person name="Henrissat B."/>
            <person name="Nagy L.G."/>
            <person name="Aury J.M."/>
            <person name="Wincker P."/>
            <person name="Grigoriev I.V."/>
            <person name="Bonfante P."/>
            <person name="Martin F.M."/>
        </authorList>
    </citation>
    <scope>NUCLEOTIDE SEQUENCE [LARGE SCALE GENOMIC DNA]</scope>
    <source>
        <strain evidence="2 3">RN42</strain>
    </source>
</reference>
<sequence>MLSLVALALTTLRHELLTLPRKNGSNLPGIASQPPTSSATTSAVNPSNPSQRPLIHHSPSAIKRPQKYPTPSPNKPVTPAVLISATSTITNAHFPPLASEPPSGVPPPSTNPNPY</sequence>
<gene>
    <name evidence="2" type="ORF">BJ508DRAFT_416951</name>
</gene>
<keyword evidence="3" id="KW-1185">Reference proteome</keyword>
<dbReference type="Proteomes" id="UP000275078">
    <property type="component" value="Unassembled WGS sequence"/>
</dbReference>
<feature type="compositionally biased region" description="Pro residues" evidence="1">
    <location>
        <begin position="103"/>
        <end position="115"/>
    </location>
</feature>
<accession>A0A3N4I0H8</accession>
<protein>
    <submittedName>
        <fullName evidence="2">Uncharacterized protein</fullName>
    </submittedName>
</protein>
<proteinExistence type="predicted"/>
<feature type="region of interest" description="Disordered" evidence="1">
    <location>
        <begin position="92"/>
        <end position="115"/>
    </location>
</feature>
<name>A0A3N4I0H8_ASCIM</name>